<accession>A0A2P6NDE8</accession>
<keyword evidence="3" id="KW-1185">Reference proteome</keyword>
<reference evidence="2 3" key="1">
    <citation type="journal article" date="2018" name="Genome Biol. Evol.">
        <title>Multiple Roots of Fruiting Body Formation in Amoebozoa.</title>
        <authorList>
            <person name="Hillmann F."/>
            <person name="Forbes G."/>
            <person name="Novohradska S."/>
            <person name="Ferling I."/>
            <person name="Riege K."/>
            <person name="Groth M."/>
            <person name="Westermann M."/>
            <person name="Marz M."/>
            <person name="Spaller T."/>
            <person name="Winckler T."/>
            <person name="Schaap P."/>
            <person name="Glockner G."/>
        </authorList>
    </citation>
    <scope>NUCLEOTIDE SEQUENCE [LARGE SCALE GENOMIC DNA]</scope>
    <source>
        <strain evidence="2 3">Jena</strain>
    </source>
</reference>
<evidence type="ECO:0000313" key="2">
    <source>
        <dbReference type="EMBL" id="PRP81979.1"/>
    </source>
</evidence>
<dbReference type="PANTHER" id="PTHR21477:SF13">
    <property type="entry name" value="KIAA0930"/>
    <property type="match status" value="1"/>
</dbReference>
<dbReference type="AlphaFoldDB" id="A0A2P6NDE8"/>
<evidence type="ECO:0000256" key="1">
    <source>
        <dbReference type="SAM" id="MobiDB-lite"/>
    </source>
</evidence>
<dbReference type="OrthoDB" id="1906921at2759"/>
<organism evidence="2 3">
    <name type="scientific">Planoprotostelium fungivorum</name>
    <dbReference type="NCBI Taxonomy" id="1890364"/>
    <lineage>
        <taxon>Eukaryota</taxon>
        <taxon>Amoebozoa</taxon>
        <taxon>Evosea</taxon>
        <taxon>Variosea</taxon>
        <taxon>Cavosteliida</taxon>
        <taxon>Cavosteliaceae</taxon>
        <taxon>Planoprotostelium</taxon>
    </lineage>
</organism>
<feature type="region of interest" description="Disordered" evidence="1">
    <location>
        <begin position="25"/>
        <end position="55"/>
    </location>
</feature>
<name>A0A2P6NDE8_9EUKA</name>
<proteinExistence type="predicted"/>
<sequence length="395" mass="45577">MVLSCRFRPRFWFIKWTKLYKGTTQPATPAMWKTSSPSASPASNRQTEDPPEEVEVAQTEIPEEDNVATPPTTPIDMNAEASRKRANFISQLKARESLRGRDNRGNLSEDEDRFKSRAAFWGPFFFEHFVNSDPNEGVKGEEDDCVYFVNKYDPTNKATDRFSVRRKGGKNVFPQVNDLSIEWEESFFFNTIFMNFDYTIEVSIREKQEGTKALKMLKKVTKKVYATPHKVRLDDSDPKSDELELTYPLMYFAVSDFDHTWKDIFLEKDEEMICVELFASGDIYRKSFGKDHRRIRLFSGGLSNQAHSTPSTLPRLNFSGPKNKGSAQMAVSPYVEEEAEEKKTWKDSFWKIGNAIKSIPIVGAPPSRLNCSLTYLNIRWDLIVRDMLDRSSQRL</sequence>
<protein>
    <submittedName>
        <fullName evidence="2">Uncharacterized protein</fullName>
    </submittedName>
</protein>
<gene>
    <name evidence="2" type="ORF">PROFUN_10473</name>
</gene>
<dbReference type="Pfam" id="PF09741">
    <property type="entry name" value="DUF2045"/>
    <property type="match status" value="1"/>
</dbReference>
<dbReference type="InParanoid" id="A0A2P6NDE8"/>
<dbReference type="PANTHER" id="PTHR21477">
    <property type="entry name" value="ZGC:172139"/>
    <property type="match status" value="1"/>
</dbReference>
<dbReference type="EMBL" id="MDYQ01000112">
    <property type="protein sequence ID" value="PRP81979.1"/>
    <property type="molecule type" value="Genomic_DNA"/>
</dbReference>
<dbReference type="InterPro" id="IPR019141">
    <property type="entry name" value="DUF2045"/>
</dbReference>
<evidence type="ECO:0000313" key="3">
    <source>
        <dbReference type="Proteomes" id="UP000241769"/>
    </source>
</evidence>
<comment type="caution">
    <text evidence="2">The sequence shown here is derived from an EMBL/GenBank/DDBJ whole genome shotgun (WGS) entry which is preliminary data.</text>
</comment>
<dbReference type="Proteomes" id="UP000241769">
    <property type="component" value="Unassembled WGS sequence"/>
</dbReference>
<feature type="compositionally biased region" description="Polar residues" evidence="1">
    <location>
        <begin position="25"/>
        <end position="45"/>
    </location>
</feature>